<comment type="similarity">
    <text evidence="3">Belongs to the RNase PH family.</text>
</comment>
<dbReference type="InterPro" id="IPR001247">
    <property type="entry name" value="ExoRNase_PH_dom1"/>
</dbReference>
<dbReference type="InterPro" id="IPR050590">
    <property type="entry name" value="Exosome_comp_Rrp42_subfam"/>
</dbReference>
<evidence type="ECO:0000313" key="12">
    <source>
        <dbReference type="EMBL" id="CAD9415920.1"/>
    </source>
</evidence>
<dbReference type="InterPro" id="IPR015847">
    <property type="entry name" value="ExoRNase_PH_dom2"/>
</dbReference>
<dbReference type="Pfam" id="PF03725">
    <property type="entry name" value="RNase_PH_C"/>
    <property type="match status" value="1"/>
</dbReference>
<evidence type="ECO:0000259" key="11">
    <source>
        <dbReference type="Pfam" id="PF03725"/>
    </source>
</evidence>
<evidence type="ECO:0000256" key="8">
    <source>
        <dbReference type="ARBA" id="ARBA00023242"/>
    </source>
</evidence>
<dbReference type="AlphaFoldDB" id="A0A7S2C546"/>
<sequence>MEVCSLEPEIYLQRFVEQGSRPHENRALDGSRPVTVSHQPIDGTASALVSVGSTRALASITLLIGVPEISKPAEGDLEVQVKFAPFSSMQSSIGSRKPAERAQSIGATIRDLILRGGVLDLEALCIEKHRYAWGIVLDVVCLNDDGSALDACLLAAVASLKNTHVPETREEPDGSIVSLPPSNDVSSPPATPLSQGSLVALTCGICVGKLITDPAYEEEKASPASLTVVVNHAGKVCGVLKSGSETIGQELVLQCAELCRKRCLSVAPLLLRQQPQVQG</sequence>
<dbReference type="PANTHER" id="PTHR11097">
    <property type="entry name" value="EXOSOME COMPLEX EXONUCLEASE RIBOSOMAL RNA PROCESSING PROTEIN"/>
    <property type="match status" value="1"/>
</dbReference>
<dbReference type="GO" id="GO:0071038">
    <property type="term" value="P:TRAMP-dependent tRNA surveillance pathway"/>
    <property type="evidence" value="ECO:0007669"/>
    <property type="project" value="TreeGrafter"/>
</dbReference>
<feature type="domain" description="Exoribonuclease phosphorolytic" evidence="11">
    <location>
        <begin position="199"/>
        <end position="258"/>
    </location>
</feature>
<dbReference type="GO" id="GO:0000177">
    <property type="term" value="C:cytoplasmic exosome (RNase complex)"/>
    <property type="evidence" value="ECO:0007669"/>
    <property type="project" value="TreeGrafter"/>
</dbReference>
<evidence type="ECO:0000256" key="2">
    <source>
        <dbReference type="ARBA" id="ARBA00004604"/>
    </source>
</evidence>
<comment type="subcellular location">
    <subcellularLocation>
        <location evidence="1">Cytoplasm</location>
    </subcellularLocation>
    <subcellularLocation>
        <location evidence="2">Nucleus</location>
        <location evidence="2">Nucleolus</location>
    </subcellularLocation>
</comment>
<dbReference type="EMBL" id="HBGS01024201">
    <property type="protein sequence ID" value="CAD9415920.1"/>
    <property type="molecule type" value="Transcribed_RNA"/>
</dbReference>
<name>A0A7S2C546_9STRA</name>
<dbReference type="GO" id="GO:0034475">
    <property type="term" value="P:U4 snRNA 3'-end processing"/>
    <property type="evidence" value="ECO:0007669"/>
    <property type="project" value="TreeGrafter"/>
</dbReference>
<evidence type="ECO:0000259" key="10">
    <source>
        <dbReference type="Pfam" id="PF01138"/>
    </source>
</evidence>
<gene>
    <name evidence="12" type="ORF">DSPE1174_LOCUS12299</name>
</gene>
<dbReference type="GO" id="GO:0071028">
    <property type="term" value="P:nuclear mRNA surveillance"/>
    <property type="evidence" value="ECO:0007669"/>
    <property type="project" value="TreeGrafter"/>
</dbReference>
<keyword evidence="6" id="KW-0271">Exosome</keyword>
<dbReference type="InterPro" id="IPR036345">
    <property type="entry name" value="ExoRNase_PH_dom2_sf"/>
</dbReference>
<evidence type="ECO:0000256" key="5">
    <source>
        <dbReference type="ARBA" id="ARBA00022552"/>
    </source>
</evidence>
<dbReference type="SUPFAM" id="SSF55666">
    <property type="entry name" value="Ribonuclease PH domain 2-like"/>
    <property type="match status" value="1"/>
</dbReference>
<evidence type="ECO:0000256" key="7">
    <source>
        <dbReference type="ARBA" id="ARBA00022884"/>
    </source>
</evidence>
<feature type="domain" description="Exoribonuclease phosphorolytic" evidence="10">
    <location>
        <begin position="45"/>
        <end position="166"/>
    </location>
</feature>
<evidence type="ECO:0000256" key="6">
    <source>
        <dbReference type="ARBA" id="ARBA00022835"/>
    </source>
</evidence>
<dbReference type="PANTHER" id="PTHR11097:SF9">
    <property type="entry name" value="EXOSOME COMPLEX COMPONENT RRP43"/>
    <property type="match status" value="1"/>
</dbReference>
<keyword evidence="5" id="KW-0698">rRNA processing</keyword>
<dbReference type="Pfam" id="PF01138">
    <property type="entry name" value="RNase_PH"/>
    <property type="match status" value="1"/>
</dbReference>
<evidence type="ECO:0000256" key="1">
    <source>
        <dbReference type="ARBA" id="ARBA00004496"/>
    </source>
</evidence>
<dbReference type="SUPFAM" id="SSF54211">
    <property type="entry name" value="Ribosomal protein S5 domain 2-like"/>
    <property type="match status" value="1"/>
</dbReference>
<dbReference type="GO" id="GO:0034473">
    <property type="term" value="P:U1 snRNA 3'-end processing"/>
    <property type="evidence" value="ECO:0007669"/>
    <property type="project" value="TreeGrafter"/>
</dbReference>
<dbReference type="GO" id="GO:0000176">
    <property type="term" value="C:nuclear exosome (RNase complex)"/>
    <property type="evidence" value="ECO:0007669"/>
    <property type="project" value="TreeGrafter"/>
</dbReference>
<dbReference type="GO" id="GO:0016075">
    <property type="term" value="P:rRNA catabolic process"/>
    <property type="evidence" value="ECO:0007669"/>
    <property type="project" value="TreeGrafter"/>
</dbReference>
<keyword evidence="4" id="KW-0963">Cytoplasm</keyword>
<dbReference type="GO" id="GO:0035925">
    <property type="term" value="F:mRNA 3'-UTR AU-rich region binding"/>
    <property type="evidence" value="ECO:0007669"/>
    <property type="project" value="TreeGrafter"/>
</dbReference>
<evidence type="ECO:0000256" key="3">
    <source>
        <dbReference type="ARBA" id="ARBA00006678"/>
    </source>
</evidence>
<dbReference type="GO" id="GO:0005730">
    <property type="term" value="C:nucleolus"/>
    <property type="evidence" value="ECO:0007669"/>
    <property type="project" value="UniProtKB-SubCell"/>
</dbReference>
<evidence type="ECO:0000256" key="4">
    <source>
        <dbReference type="ARBA" id="ARBA00022490"/>
    </source>
</evidence>
<keyword evidence="7" id="KW-0694">RNA-binding</keyword>
<organism evidence="12">
    <name type="scientific">Octactis speculum</name>
    <dbReference type="NCBI Taxonomy" id="3111310"/>
    <lineage>
        <taxon>Eukaryota</taxon>
        <taxon>Sar</taxon>
        <taxon>Stramenopiles</taxon>
        <taxon>Ochrophyta</taxon>
        <taxon>Dictyochophyceae</taxon>
        <taxon>Dictyochales</taxon>
        <taxon>Dictyochaceae</taxon>
        <taxon>Octactis</taxon>
    </lineage>
</organism>
<evidence type="ECO:0000256" key="9">
    <source>
        <dbReference type="ARBA" id="ARBA00030617"/>
    </source>
</evidence>
<dbReference type="Gene3D" id="3.30.230.70">
    <property type="entry name" value="GHMP Kinase, N-terminal domain"/>
    <property type="match status" value="1"/>
</dbReference>
<dbReference type="GO" id="GO:0071035">
    <property type="term" value="P:nuclear polyadenylation-dependent rRNA catabolic process"/>
    <property type="evidence" value="ECO:0007669"/>
    <property type="project" value="TreeGrafter"/>
</dbReference>
<proteinExistence type="inferred from homology"/>
<accession>A0A7S2C546</accession>
<reference evidence="12" key="1">
    <citation type="submission" date="2021-01" db="EMBL/GenBank/DDBJ databases">
        <authorList>
            <person name="Corre E."/>
            <person name="Pelletier E."/>
            <person name="Niang G."/>
            <person name="Scheremetjew M."/>
            <person name="Finn R."/>
            <person name="Kale V."/>
            <person name="Holt S."/>
            <person name="Cochrane G."/>
            <person name="Meng A."/>
            <person name="Brown T."/>
            <person name="Cohen L."/>
        </authorList>
    </citation>
    <scope>NUCLEOTIDE SEQUENCE</scope>
    <source>
        <strain evidence="12">CCMP1381</strain>
    </source>
</reference>
<protein>
    <recommendedName>
        <fullName evidence="9">Ribosomal RNA-processing protein 43</fullName>
    </recommendedName>
</protein>
<dbReference type="GO" id="GO:0000467">
    <property type="term" value="P:exonucleolytic trimming to generate mature 3'-end of 5.8S rRNA from tricistronic rRNA transcript (SSU-rRNA, 5.8S rRNA, LSU-rRNA)"/>
    <property type="evidence" value="ECO:0007669"/>
    <property type="project" value="TreeGrafter"/>
</dbReference>
<keyword evidence="8" id="KW-0539">Nucleus</keyword>
<dbReference type="InterPro" id="IPR020568">
    <property type="entry name" value="Ribosomal_Su5_D2-typ_SF"/>
</dbReference>
<dbReference type="GO" id="GO:0034476">
    <property type="term" value="P:U5 snRNA 3'-end processing"/>
    <property type="evidence" value="ECO:0007669"/>
    <property type="project" value="TreeGrafter"/>
</dbReference>
<dbReference type="InterPro" id="IPR027408">
    <property type="entry name" value="PNPase/RNase_PH_dom_sf"/>
</dbReference>